<reference evidence="1 2" key="1">
    <citation type="submission" date="2019-06" db="EMBL/GenBank/DDBJ databases">
        <title>Genomics analysis of Aphanomyces spp. identifies a new class of oomycete effector associated with host adaptation.</title>
        <authorList>
            <person name="Gaulin E."/>
        </authorList>
    </citation>
    <scope>NUCLEOTIDE SEQUENCE [LARGE SCALE GENOMIC DNA]</scope>
    <source>
        <strain evidence="1 2">E</strain>
    </source>
</reference>
<sequence length="87" mass="10023">MLNGCMSTPDRVMQGHVDSALYVKATNEQCYKDMLYKNMLIWIDDIFVYADTVEEYVVALESYFDRVAQYGFKLSNVIPGVKRITVP</sequence>
<dbReference type="EMBL" id="VJMI01013970">
    <property type="protein sequence ID" value="KAF0746426.1"/>
    <property type="molecule type" value="Genomic_DNA"/>
</dbReference>
<dbReference type="SUPFAM" id="SSF56672">
    <property type="entry name" value="DNA/RNA polymerases"/>
    <property type="match status" value="1"/>
</dbReference>
<comment type="caution">
    <text evidence="1">The sequence shown here is derived from an EMBL/GenBank/DDBJ whole genome shotgun (WGS) entry which is preliminary data.</text>
</comment>
<dbReference type="Gene3D" id="3.30.70.270">
    <property type="match status" value="1"/>
</dbReference>
<dbReference type="AlphaFoldDB" id="A0A6A5AFP5"/>
<name>A0A6A5AFP5_APHAT</name>
<gene>
    <name evidence="1" type="ORF">AaE_008128</name>
</gene>
<organism evidence="1 2">
    <name type="scientific">Aphanomyces astaci</name>
    <name type="common">Crayfish plague agent</name>
    <dbReference type="NCBI Taxonomy" id="112090"/>
    <lineage>
        <taxon>Eukaryota</taxon>
        <taxon>Sar</taxon>
        <taxon>Stramenopiles</taxon>
        <taxon>Oomycota</taxon>
        <taxon>Saprolegniomycetes</taxon>
        <taxon>Saprolegniales</taxon>
        <taxon>Verrucalvaceae</taxon>
        <taxon>Aphanomyces</taxon>
    </lineage>
</organism>
<evidence type="ECO:0000313" key="1">
    <source>
        <dbReference type="EMBL" id="KAF0746426.1"/>
    </source>
</evidence>
<accession>A0A6A5AFP5</accession>
<protein>
    <recommendedName>
        <fullName evidence="3">Reverse transcriptase domain-containing protein</fullName>
    </recommendedName>
</protein>
<dbReference type="InterPro" id="IPR043502">
    <property type="entry name" value="DNA/RNA_pol_sf"/>
</dbReference>
<proteinExistence type="predicted"/>
<dbReference type="Proteomes" id="UP000469452">
    <property type="component" value="Unassembled WGS sequence"/>
</dbReference>
<evidence type="ECO:0008006" key="3">
    <source>
        <dbReference type="Google" id="ProtNLM"/>
    </source>
</evidence>
<evidence type="ECO:0000313" key="2">
    <source>
        <dbReference type="Proteomes" id="UP000469452"/>
    </source>
</evidence>
<dbReference type="InterPro" id="IPR043128">
    <property type="entry name" value="Rev_trsase/Diguanyl_cyclase"/>
</dbReference>